<keyword evidence="2" id="KW-1185">Reference proteome</keyword>
<accession>A0ABR9EG48</accession>
<reference evidence="1 2" key="1">
    <citation type="submission" date="2015-03" db="EMBL/GenBank/DDBJ databases">
        <title>Genome sequence of Pseudoalteromonas aurantia.</title>
        <authorList>
            <person name="Xie B.-B."/>
            <person name="Rong J.-C."/>
            <person name="Qin Q.-L."/>
            <person name="Zhang Y.-Z."/>
        </authorList>
    </citation>
    <scope>NUCLEOTIDE SEQUENCE [LARGE SCALE GENOMIC DNA]</scope>
    <source>
        <strain evidence="1 2">208</strain>
    </source>
</reference>
<organism evidence="1 2">
    <name type="scientific">Pseudoalteromonas aurantia 208</name>
    <dbReference type="NCBI Taxonomy" id="1314867"/>
    <lineage>
        <taxon>Bacteria</taxon>
        <taxon>Pseudomonadati</taxon>
        <taxon>Pseudomonadota</taxon>
        <taxon>Gammaproteobacteria</taxon>
        <taxon>Alteromonadales</taxon>
        <taxon>Pseudoalteromonadaceae</taxon>
        <taxon>Pseudoalteromonas</taxon>
    </lineage>
</organism>
<gene>
    <name evidence="1" type="ORF">PAUR_a2394</name>
</gene>
<name>A0ABR9EG48_9GAMM</name>
<evidence type="ECO:0000313" key="2">
    <source>
        <dbReference type="Proteomes" id="UP000615755"/>
    </source>
</evidence>
<dbReference type="RefSeq" id="WP_192507954.1">
    <property type="nucleotide sequence ID" value="NZ_AQGV01000012.1"/>
</dbReference>
<dbReference type="PROSITE" id="PS51257">
    <property type="entry name" value="PROKAR_LIPOPROTEIN"/>
    <property type="match status" value="1"/>
</dbReference>
<protein>
    <recommendedName>
        <fullName evidence="3">Orphan protein</fullName>
    </recommendedName>
</protein>
<evidence type="ECO:0008006" key="3">
    <source>
        <dbReference type="Google" id="ProtNLM"/>
    </source>
</evidence>
<evidence type="ECO:0000313" key="1">
    <source>
        <dbReference type="EMBL" id="MBE0368718.1"/>
    </source>
</evidence>
<comment type="caution">
    <text evidence="1">The sequence shown here is derived from an EMBL/GenBank/DDBJ whole genome shotgun (WGS) entry which is preliminary data.</text>
</comment>
<dbReference type="EMBL" id="AQGV01000012">
    <property type="protein sequence ID" value="MBE0368718.1"/>
    <property type="molecule type" value="Genomic_DNA"/>
</dbReference>
<dbReference type="Proteomes" id="UP000615755">
    <property type="component" value="Unassembled WGS sequence"/>
</dbReference>
<proteinExistence type="predicted"/>
<sequence length="336" mass="38181">MNPKITYLLTTLMLLVGCDAHTPASLSFNDVRNELKANNRVLDGHTKTDDIITLPFSEAYLARRHHLYGSVAVDVLTQAQQQELEFLQIQERYPERFLPWPVQVNMLENLGTNNEKLAAWSHLVQTRLQKAIDSKIYLSRYERDRLLQYITTTTPQVGSIVSLETYLDTYKPRTALGLYQLPNGKEWYQSKLNYYYGLTKAPSKTLNAIQQALASQGKKSSIDIDDSNGRHFTLHYLQAHCELINGLNWIDSYINLPETARHCAFSIKPDTKHLILALMEIDLGIHYQGWSHKQASVTLQARIKLVDEQTAALIESVLLYPGSVFSLANIAGFNSL</sequence>